<evidence type="ECO:0000259" key="1">
    <source>
        <dbReference type="PROSITE" id="PS50181"/>
    </source>
</evidence>
<evidence type="ECO:0000313" key="2">
    <source>
        <dbReference type="EMBL" id="KZS87641.1"/>
    </source>
</evidence>
<protein>
    <recommendedName>
        <fullName evidence="1">F-box domain-containing protein</fullName>
    </recommendedName>
</protein>
<feature type="domain" description="F-box" evidence="1">
    <location>
        <begin position="1"/>
        <end position="47"/>
    </location>
</feature>
<dbReference type="Pfam" id="PF00646">
    <property type="entry name" value="F-box"/>
    <property type="match status" value="1"/>
</dbReference>
<dbReference type="PROSITE" id="PS50181">
    <property type="entry name" value="FBOX"/>
    <property type="match status" value="1"/>
</dbReference>
<dbReference type="EMBL" id="KV419446">
    <property type="protein sequence ID" value="KZS87641.1"/>
    <property type="molecule type" value="Genomic_DNA"/>
</dbReference>
<dbReference type="SMART" id="SM00256">
    <property type="entry name" value="FBOX"/>
    <property type="match status" value="1"/>
</dbReference>
<organism evidence="2 3">
    <name type="scientific">Sistotremastrum niveocremeum HHB9708</name>
    <dbReference type="NCBI Taxonomy" id="1314777"/>
    <lineage>
        <taxon>Eukaryota</taxon>
        <taxon>Fungi</taxon>
        <taxon>Dikarya</taxon>
        <taxon>Basidiomycota</taxon>
        <taxon>Agaricomycotina</taxon>
        <taxon>Agaricomycetes</taxon>
        <taxon>Sistotremastrales</taxon>
        <taxon>Sistotremastraceae</taxon>
        <taxon>Sertulicium</taxon>
        <taxon>Sertulicium niveocremeum</taxon>
    </lineage>
</organism>
<dbReference type="SUPFAM" id="SSF81383">
    <property type="entry name" value="F-box domain"/>
    <property type="match status" value="1"/>
</dbReference>
<dbReference type="InterPro" id="IPR001810">
    <property type="entry name" value="F-box_dom"/>
</dbReference>
<sequence>MRVLLSLPPELIFEIGSYLTLPHRRNFRRVCRRIRTILTNLRVKRERKVLLVADLVSASFEQNCPALSVGLSNPGQVQLPADDKFSHLSHLHLHAVEAVRILNVQIPNVPSFSCQGLELQSVATVPLGFPPDLHTFVVQQFQPPYDGRTQDVFWPVLFRPLEEGKLHQNMRHLSVPAREVPLQVLIDLTAYLPRLQTLFMFNPRQNTSLRSTVNVLDATTDWAHYLKPLSRLQFLEELALPLSLGRKTFDGKTQPSPEVVKRAGNILFTGAFPRRRDARDSVDLILPYLRHATVFDADVAAYADQLSRHCPRLRFTGWLAPDGPDTNQEFGIVMSIRTVYQEEGRATNWKVRVARREEDWEGWPYMEPDLLFETAPMP</sequence>
<accession>A0A164NEV2</accession>
<dbReference type="AlphaFoldDB" id="A0A164NEV2"/>
<name>A0A164NEV2_9AGAM</name>
<proteinExistence type="predicted"/>
<dbReference type="Proteomes" id="UP000076722">
    <property type="component" value="Unassembled WGS sequence"/>
</dbReference>
<evidence type="ECO:0000313" key="3">
    <source>
        <dbReference type="Proteomes" id="UP000076722"/>
    </source>
</evidence>
<reference evidence="2 3" key="1">
    <citation type="journal article" date="2016" name="Mol. Biol. Evol.">
        <title>Comparative Genomics of Early-Diverging Mushroom-Forming Fungi Provides Insights into the Origins of Lignocellulose Decay Capabilities.</title>
        <authorList>
            <person name="Nagy L.G."/>
            <person name="Riley R."/>
            <person name="Tritt A."/>
            <person name="Adam C."/>
            <person name="Daum C."/>
            <person name="Floudas D."/>
            <person name="Sun H."/>
            <person name="Yadav J.S."/>
            <person name="Pangilinan J."/>
            <person name="Larsson K.H."/>
            <person name="Matsuura K."/>
            <person name="Barry K."/>
            <person name="Labutti K."/>
            <person name="Kuo R."/>
            <person name="Ohm R.A."/>
            <person name="Bhattacharya S.S."/>
            <person name="Shirouzu T."/>
            <person name="Yoshinaga Y."/>
            <person name="Martin F.M."/>
            <person name="Grigoriev I.V."/>
            <person name="Hibbett D.S."/>
        </authorList>
    </citation>
    <scope>NUCLEOTIDE SEQUENCE [LARGE SCALE GENOMIC DNA]</scope>
    <source>
        <strain evidence="2 3">HHB9708</strain>
    </source>
</reference>
<gene>
    <name evidence="2" type="ORF">SISNIDRAFT_460711</name>
</gene>
<keyword evidence="3" id="KW-1185">Reference proteome</keyword>
<dbReference type="InterPro" id="IPR036047">
    <property type="entry name" value="F-box-like_dom_sf"/>
</dbReference>